<dbReference type="eggNOG" id="ENOG502S806">
    <property type="taxonomic scope" value="Eukaryota"/>
</dbReference>
<dbReference type="AlphaFoldDB" id="A0A059BJ84"/>
<gene>
    <name evidence="3" type="ORF">EUGRSUZ_F00116</name>
</gene>
<feature type="compositionally biased region" description="Basic and acidic residues" evidence="1">
    <location>
        <begin position="65"/>
        <end position="77"/>
    </location>
</feature>
<proteinExistence type="predicted"/>
<keyword evidence="2" id="KW-0812">Transmembrane</keyword>
<feature type="transmembrane region" description="Helical" evidence="2">
    <location>
        <begin position="20"/>
        <end position="39"/>
    </location>
</feature>
<dbReference type="STRING" id="71139.A0A059BJ84"/>
<keyword evidence="2" id="KW-0472">Membrane</keyword>
<protein>
    <submittedName>
        <fullName evidence="3">Uncharacterized protein</fullName>
    </submittedName>
</protein>
<feature type="compositionally biased region" description="Pro residues" evidence="1">
    <location>
        <begin position="111"/>
        <end position="126"/>
    </location>
</feature>
<dbReference type="OrthoDB" id="1938519at2759"/>
<dbReference type="OMA" id="PSTHAKE"/>
<dbReference type="Gramene" id="KCW66287">
    <property type="protein sequence ID" value="KCW66287"/>
    <property type="gene ID" value="EUGRSUZ_F00116"/>
</dbReference>
<organism evidence="3">
    <name type="scientific">Eucalyptus grandis</name>
    <name type="common">Flooded gum</name>
    <dbReference type="NCBI Taxonomy" id="71139"/>
    <lineage>
        <taxon>Eukaryota</taxon>
        <taxon>Viridiplantae</taxon>
        <taxon>Streptophyta</taxon>
        <taxon>Embryophyta</taxon>
        <taxon>Tracheophyta</taxon>
        <taxon>Spermatophyta</taxon>
        <taxon>Magnoliopsida</taxon>
        <taxon>eudicotyledons</taxon>
        <taxon>Gunneridae</taxon>
        <taxon>Pentapetalae</taxon>
        <taxon>rosids</taxon>
        <taxon>malvids</taxon>
        <taxon>Myrtales</taxon>
        <taxon>Myrtaceae</taxon>
        <taxon>Myrtoideae</taxon>
        <taxon>Eucalypteae</taxon>
        <taxon>Eucalyptus</taxon>
    </lineage>
</organism>
<sequence length="126" mass="13401">MEEDLLGFDFSKGTVTAMRLSSFWCVFFLVGAALTFLGLSSTGGVDFAGAGSLANRPRCRKLKEDWHIPSTHAKENTGKANLEDYGPVDPVPSSKASIRPGPIDHGTPLMPFIPKPSPPSPTENGG</sequence>
<reference evidence="3" key="1">
    <citation type="submission" date="2013-07" db="EMBL/GenBank/DDBJ databases">
        <title>The genome of Eucalyptus grandis.</title>
        <authorList>
            <person name="Schmutz J."/>
            <person name="Hayes R."/>
            <person name="Myburg A."/>
            <person name="Tuskan G."/>
            <person name="Grattapaglia D."/>
            <person name="Rokhsar D.S."/>
        </authorList>
    </citation>
    <scope>NUCLEOTIDE SEQUENCE</scope>
    <source>
        <tissue evidence="3">Leaf extractions</tissue>
    </source>
</reference>
<accession>A0A059BJ84</accession>
<dbReference type="PANTHER" id="PTHR37249:SF3">
    <property type="entry name" value="OS03G0206201 PROTEIN"/>
    <property type="match status" value="1"/>
</dbReference>
<feature type="region of interest" description="Disordered" evidence="1">
    <location>
        <begin position="65"/>
        <end position="126"/>
    </location>
</feature>
<evidence type="ECO:0000256" key="1">
    <source>
        <dbReference type="SAM" id="MobiDB-lite"/>
    </source>
</evidence>
<dbReference type="KEGG" id="egr:104447818"/>
<dbReference type="InParanoid" id="A0A059BJ84"/>
<keyword evidence="2" id="KW-1133">Transmembrane helix</keyword>
<evidence type="ECO:0000313" key="3">
    <source>
        <dbReference type="EMBL" id="KCW66287.1"/>
    </source>
</evidence>
<name>A0A059BJ84_EUCGR</name>
<dbReference type="PANTHER" id="PTHR37249">
    <property type="entry name" value="OS03G0206201 PROTEIN"/>
    <property type="match status" value="1"/>
</dbReference>
<dbReference type="EMBL" id="KK198758">
    <property type="protein sequence ID" value="KCW66287.1"/>
    <property type="molecule type" value="Genomic_DNA"/>
</dbReference>
<evidence type="ECO:0000256" key="2">
    <source>
        <dbReference type="SAM" id="Phobius"/>
    </source>
</evidence>